<proteinExistence type="predicted"/>
<name>A0A0A9C897_ARUDO</name>
<reference evidence="1" key="1">
    <citation type="submission" date="2014-09" db="EMBL/GenBank/DDBJ databases">
        <authorList>
            <person name="Magalhaes I.L.F."/>
            <person name="Oliveira U."/>
            <person name="Santos F.R."/>
            <person name="Vidigal T.H.D.A."/>
            <person name="Brescovit A.D."/>
            <person name="Santos A.J."/>
        </authorList>
    </citation>
    <scope>NUCLEOTIDE SEQUENCE</scope>
    <source>
        <tissue evidence="1">Shoot tissue taken approximately 20 cm above the soil surface</tissue>
    </source>
</reference>
<dbReference type="AlphaFoldDB" id="A0A0A9C897"/>
<organism evidence="1">
    <name type="scientific">Arundo donax</name>
    <name type="common">Giant reed</name>
    <name type="synonym">Donax arundinaceus</name>
    <dbReference type="NCBI Taxonomy" id="35708"/>
    <lineage>
        <taxon>Eukaryota</taxon>
        <taxon>Viridiplantae</taxon>
        <taxon>Streptophyta</taxon>
        <taxon>Embryophyta</taxon>
        <taxon>Tracheophyta</taxon>
        <taxon>Spermatophyta</taxon>
        <taxon>Magnoliopsida</taxon>
        <taxon>Liliopsida</taxon>
        <taxon>Poales</taxon>
        <taxon>Poaceae</taxon>
        <taxon>PACMAD clade</taxon>
        <taxon>Arundinoideae</taxon>
        <taxon>Arundineae</taxon>
        <taxon>Arundo</taxon>
    </lineage>
</organism>
<reference evidence="1" key="2">
    <citation type="journal article" date="2015" name="Data Brief">
        <title>Shoot transcriptome of the giant reed, Arundo donax.</title>
        <authorList>
            <person name="Barrero R.A."/>
            <person name="Guerrero F.D."/>
            <person name="Moolhuijzen P."/>
            <person name="Goolsby J.A."/>
            <person name="Tidwell J."/>
            <person name="Bellgard S.E."/>
            <person name="Bellgard M.I."/>
        </authorList>
    </citation>
    <scope>NUCLEOTIDE SEQUENCE</scope>
    <source>
        <tissue evidence="1">Shoot tissue taken approximately 20 cm above the soil surface</tissue>
    </source>
</reference>
<protein>
    <submittedName>
        <fullName evidence="1">Uncharacterized protein</fullName>
    </submittedName>
</protein>
<accession>A0A0A9C897</accession>
<sequence length="38" mass="4314">MLNISFIKQSVALEVKYELCNYMCPAKVEQDEMSLTGS</sequence>
<evidence type="ECO:0000313" key="1">
    <source>
        <dbReference type="EMBL" id="JAD70673.1"/>
    </source>
</evidence>
<dbReference type="EMBL" id="GBRH01227222">
    <property type="protein sequence ID" value="JAD70673.1"/>
    <property type="molecule type" value="Transcribed_RNA"/>
</dbReference>